<proteinExistence type="predicted"/>
<dbReference type="EMBL" id="CM008048">
    <property type="protein sequence ID" value="PAN17055.1"/>
    <property type="molecule type" value="Genomic_DNA"/>
</dbReference>
<evidence type="ECO:0000313" key="2">
    <source>
        <dbReference type="EMBL" id="PAN17055.1"/>
    </source>
</evidence>
<gene>
    <name evidence="2" type="ORF">PAHAL_3G104500</name>
</gene>
<sequence>MPPEDGSHVWRAGLQSGVRKSQEGEQGEGGGAFREQRSPLGVSGGGDVTGLHSPPQIICAIIAARPRR</sequence>
<feature type="region of interest" description="Disordered" evidence="1">
    <location>
        <begin position="1"/>
        <end position="55"/>
    </location>
</feature>
<dbReference type="Proteomes" id="UP000243499">
    <property type="component" value="Chromosome 3"/>
</dbReference>
<evidence type="ECO:0000256" key="1">
    <source>
        <dbReference type="SAM" id="MobiDB-lite"/>
    </source>
</evidence>
<dbReference type="Gramene" id="PAN17055">
    <property type="protein sequence ID" value="PAN17055"/>
    <property type="gene ID" value="PAHAL_3G104500"/>
</dbReference>
<name>A0A2S3H7Z8_9POAL</name>
<reference evidence="2" key="1">
    <citation type="submission" date="2018-04" db="EMBL/GenBank/DDBJ databases">
        <title>WGS assembly of Panicum hallii.</title>
        <authorList>
            <person name="Lovell J."/>
            <person name="Jenkins J."/>
            <person name="Lowry D."/>
            <person name="Mamidi S."/>
            <person name="Sreedasyam A."/>
            <person name="Weng X."/>
            <person name="Barry K."/>
            <person name="Bonette J."/>
            <person name="Campitelli B."/>
            <person name="Daum C."/>
            <person name="Gordon S."/>
            <person name="Gould B."/>
            <person name="Lipzen A."/>
            <person name="Macqueen A."/>
            <person name="Palacio-Mejia J."/>
            <person name="Plott C."/>
            <person name="Shakirov E."/>
            <person name="Shu S."/>
            <person name="Yoshinaga Y."/>
            <person name="Zane M."/>
            <person name="Rokhsar D."/>
            <person name="Grimwood J."/>
            <person name="Schmutz J."/>
            <person name="Juenger T."/>
        </authorList>
    </citation>
    <scope>NUCLEOTIDE SEQUENCE [LARGE SCALE GENOMIC DNA]</scope>
    <source>
        <strain evidence="2">FIL2</strain>
    </source>
</reference>
<dbReference type="AlphaFoldDB" id="A0A2S3H7Z8"/>
<accession>A0A2S3H7Z8</accession>
<organism evidence="2">
    <name type="scientific">Panicum hallii</name>
    <dbReference type="NCBI Taxonomy" id="206008"/>
    <lineage>
        <taxon>Eukaryota</taxon>
        <taxon>Viridiplantae</taxon>
        <taxon>Streptophyta</taxon>
        <taxon>Embryophyta</taxon>
        <taxon>Tracheophyta</taxon>
        <taxon>Spermatophyta</taxon>
        <taxon>Magnoliopsida</taxon>
        <taxon>Liliopsida</taxon>
        <taxon>Poales</taxon>
        <taxon>Poaceae</taxon>
        <taxon>PACMAD clade</taxon>
        <taxon>Panicoideae</taxon>
        <taxon>Panicodae</taxon>
        <taxon>Paniceae</taxon>
        <taxon>Panicinae</taxon>
        <taxon>Panicum</taxon>
        <taxon>Panicum sect. Panicum</taxon>
    </lineage>
</organism>
<protein>
    <submittedName>
        <fullName evidence="2">Uncharacterized protein</fullName>
    </submittedName>
</protein>